<organism evidence="3 4">
    <name type="scientific">Trichinella pseudospiralis</name>
    <name type="common">Parasitic roundworm</name>
    <dbReference type="NCBI Taxonomy" id="6337"/>
    <lineage>
        <taxon>Eukaryota</taxon>
        <taxon>Metazoa</taxon>
        <taxon>Ecdysozoa</taxon>
        <taxon>Nematoda</taxon>
        <taxon>Enoplea</taxon>
        <taxon>Dorylaimia</taxon>
        <taxon>Trichinellida</taxon>
        <taxon>Trichinellidae</taxon>
        <taxon>Trichinella</taxon>
    </lineage>
</organism>
<reference evidence="3 4" key="1">
    <citation type="submission" date="2015-01" db="EMBL/GenBank/DDBJ databases">
        <title>Evolution of Trichinella species and genotypes.</title>
        <authorList>
            <person name="Korhonen P.K."/>
            <person name="Edoardo P."/>
            <person name="Giuseppe L.R."/>
            <person name="Gasser R.B."/>
        </authorList>
    </citation>
    <scope>NUCLEOTIDE SEQUENCE [LARGE SCALE GENOMIC DNA]</scope>
    <source>
        <strain evidence="3">ISS470</strain>
    </source>
</reference>
<feature type="signal peptide" evidence="2">
    <location>
        <begin position="1"/>
        <end position="16"/>
    </location>
</feature>
<sequence length="154" mass="17570">MNRLFMVMFLLLPTIAEQILLTSGSQSVGRDPLVESFIHRKLLGEQLNFDSVMDILRITISVQFLTAPLCCGYWLLFSDDKVLRMNRVTLLNKELLALRMSLSLRESFRMSKKLSLSDAEDIKHNSSHGFGIPPKQNEKVFRRSAEPRATTQGI</sequence>
<dbReference type="Proteomes" id="UP000054995">
    <property type="component" value="Unassembled WGS sequence"/>
</dbReference>
<feature type="chain" id="PRO_5006878342" evidence="2">
    <location>
        <begin position="17"/>
        <end position="154"/>
    </location>
</feature>
<comment type="caution">
    <text evidence="3">The sequence shown here is derived from an EMBL/GenBank/DDBJ whole genome shotgun (WGS) entry which is preliminary data.</text>
</comment>
<keyword evidence="2" id="KW-0732">Signal</keyword>
<keyword evidence="4" id="KW-1185">Reference proteome</keyword>
<protein>
    <submittedName>
        <fullName evidence="3">Uncharacterized protein</fullName>
    </submittedName>
</protein>
<evidence type="ECO:0000313" key="4">
    <source>
        <dbReference type="Proteomes" id="UP000054995"/>
    </source>
</evidence>
<evidence type="ECO:0000313" key="3">
    <source>
        <dbReference type="EMBL" id="KRY91333.1"/>
    </source>
</evidence>
<dbReference type="AlphaFoldDB" id="A0A0V1FZN5"/>
<evidence type="ECO:0000256" key="1">
    <source>
        <dbReference type="SAM" id="Phobius"/>
    </source>
</evidence>
<feature type="transmembrane region" description="Helical" evidence="1">
    <location>
        <begin position="55"/>
        <end position="77"/>
    </location>
</feature>
<name>A0A0V1FZN5_TRIPS</name>
<keyword evidence="1" id="KW-0812">Transmembrane</keyword>
<accession>A0A0V1FZN5</accession>
<evidence type="ECO:0000256" key="2">
    <source>
        <dbReference type="SAM" id="SignalP"/>
    </source>
</evidence>
<proteinExistence type="predicted"/>
<keyword evidence="1" id="KW-0472">Membrane</keyword>
<dbReference type="OrthoDB" id="5935727at2759"/>
<gene>
    <name evidence="3" type="ORF">T4D_16059</name>
</gene>
<dbReference type="EMBL" id="JYDT01000014">
    <property type="protein sequence ID" value="KRY91333.1"/>
    <property type="molecule type" value="Genomic_DNA"/>
</dbReference>
<keyword evidence="1" id="KW-1133">Transmembrane helix</keyword>